<feature type="compositionally biased region" description="Basic and acidic residues" evidence="1">
    <location>
        <begin position="261"/>
        <end position="289"/>
    </location>
</feature>
<evidence type="ECO:0000256" key="1">
    <source>
        <dbReference type="SAM" id="MobiDB-lite"/>
    </source>
</evidence>
<reference evidence="2" key="1">
    <citation type="journal article" date="2024" name="Antonie Van Leeuwenhoek">
        <title>Isoptericola haloaureus sp. nov., a dimorphic actinobacterium isolated from mangrove sediments of southeast India, implicating biosaline agricultural significance through nitrogen fixation and salt tolerance genes.</title>
        <authorList>
            <person name="Prathaban M."/>
            <person name="Prathiviraj R."/>
            <person name="Ravichandran M."/>
            <person name="Natarajan S.D."/>
            <person name="Sobanaa M."/>
            <person name="Hari Krishna Kumar S."/>
            <person name="Chandrasekar V."/>
            <person name="Selvin J."/>
        </authorList>
    </citation>
    <scope>NUCLEOTIDE SEQUENCE</scope>
    <source>
        <strain evidence="2">MP1014</strain>
    </source>
</reference>
<feature type="region of interest" description="Disordered" evidence="1">
    <location>
        <begin position="1"/>
        <end position="26"/>
    </location>
</feature>
<accession>A0ABU7Z923</accession>
<comment type="caution">
    <text evidence="2">The sequence shown here is derived from an EMBL/GenBank/DDBJ whole genome shotgun (WGS) entry which is preliminary data.</text>
</comment>
<evidence type="ECO:0000313" key="2">
    <source>
        <dbReference type="EMBL" id="MEG3616020.1"/>
    </source>
</evidence>
<dbReference type="RefSeq" id="WP_332902547.1">
    <property type="nucleotide sequence ID" value="NZ_JBAGLP010000118.1"/>
</dbReference>
<proteinExistence type="predicted"/>
<reference evidence="2" key="2">
    <citation type="submission" date="2024-02" db="EMBL/GenBank/DDBJ databases">
        <authorList>
            <person name="Prathaban M."/>
            <person name="Mythili R."/>
            <person name="Sharmila Devi N."/>
            <person name="Sobanaa M."/>
            <person name="Prathiviraj R."/>
            <person name="Selvin J."/>
        </authorList>
    </citation>
    <scope>NUCLEOTIDE SEQUENCE</scope>
    <source>
        <strain evidence="2">MP1014</strain>
    </source>
</reference>
<organism evidence="2 3">
    <name type="scientific">Isoptericola haloaureus</name>
    <dbReference type="NCBI Taxonomy" id="1542902"/>
    <lineage>
        <taxon>Bacteria</taxon>
        <taxon>Bacillati</taxon>
        <taxon>Actinomycetota</taxon>
        <taxon>Actinomycetes</taxon>
        <taxon>Micrococcales</taxon>
        <taxon>Promicromonosporaceae</taxon>
        <taxon>Isoptericola</taxon>
    </lineage>
</organism>
<dbReference type="Proteomes" id="UP001310387">
    <property type="component" value="Unassembled WGS sequence"/>
</dbReference>
<feature type="compositionally biased region" description="Basic residues" evidence="1">
    <location>
        <begin position="15"/>
        <end position="26"/>
    </location>
</feature>
<evidence type="ECO:0000313" key="3">
    <source>
        <dbReference type="Proteomes" id="UP001310387"/>
    </source>
</evidence>
<gene>
    <name evidence="2" type="ORF">V5O49_12875</name>
</gene>
<dbReference type="EMBL" id="JBAGLP010000118">
    <property type="protein sequence ID" value="MEG3616020.1"/>
    <property type="molecule type" value="Genomic_DNA"/>
</dbReference>
<protein>
    <recommendedName>
        <fullName evidence="4">DUF4232 domain-containing protein</fullName>
    </recommendedName>
</protein>
<feature type="region of interest" description="Disordered" evidence="1">
    <location>
        <begin position="217"/>
        <end position="296"/>
    </location>
</feature>
<evidence type="ECO:0008006" key="4">
    <source>
        <dbReference type="Google" id="ProtNLM"/>
    </source>
</evidence>
<sequence length="296" mass="30563">MTTNGLVAPGSTPRPRSRTAPAKRRRRTHRGFAVVLLVIGLLVGTGTAAGYGIGRAVDWVRDAWPEPPLELVADKAAPPEALDPAGVAETCDPSAVRAELTGNRTSLVLDEAMSMTMSVTNGGRVPCLLDGHRSSMQVVVTEADGGDRVWSSADCVGGGEELVLLGTDQRWELTVRWTGSGSTPDCESVGDVPAGAYTASVRLDDVPGVRGEPLTIAVEEAPEPEPQDEDGARAADGEASGDTADGTQEQADGETSEQDGPGDKASEKSGGRSESGQKKGDKQDGEASDRSGQGGD</sequence>
<feature type="compositionally biased region" description="Acidic residues" evidence="1">
    <location>
        <begin position="220"/>
        <end position="229"/>
    </location>
</feature>
<name>A0ABU7Z923_9MICO</name>
<keyword evidence="3" id="KW-1185">Reference proteome</keyword>